<dbReference type="EMBL" id="JAODUP010000829">
    <property type="protein sequence ID" value="KAK2143585.1"/>
    <property type="molecule type" value="Genomic_DNA"/>
</dbReference>
<evidence type="ECO:0000256" key="2">
    <source>
        <dbReference type="SAM" id="MobiDB-lite"/>
    </source>
</evidence>
<dbReference type="PROSITE" id="PS50096">
    <property type="entry name" value="IQ"/>
    <property type="match status" value="1"/>
</dbReference>
<evidence type="ECO:0000313" key="3">
    <source>
        <dbReference type="EMBL" id="KAK2143585.1"/>
    </source>
</evidence>
<name>A0AAD9J0V9_9ANNE</name>
<dbReference type="Pfam" id="PF00612">
    <property type="entry name" value="IQ"/>
    <property type="match status" value="1"/>
</dbReference>
<dbReference type="Gene3D" id="1.20.5.190">
    <property type="match status" value="1"/>
</dbReference>
<dbReference type="PANTHER" id="PTHR46723:SF1">
    <property type="entry name" value="LEUCINE-RICH REPEAT AND IQ DOMAIN-CONTAINING PROTEIN 3"/>
    <property type="match status" value="1"/>
</dbReference>
<dbReference type="InterPro" id="IPR000048">
    <property type="entry name" value="IQ_motif_EF-hand-BS"/>
</dbReference>
<keyword evidence="4" id="KW-1185">Reference proteome</keyword>
<dbReference type="Pfam" id="PF14580">
    <property type="entry name" value="LRR_9"/>
    <property type="match status" value="1"/>
</dbReference>
<comment type="caution">
    <text evidence="3">The sequence shown here is derived from an EMBL/GenBank/DDBJ whole genome shotgun (WGS) entry which is preliminary data.</text>
</comment>
<protein>
    <recommendedName>
        <fullName evidence="5">Leucine-rich repeat and IQ domain-containing protein 3</fullName>
    </recommendedName>
</protein>
<reference evidence="3" key="1">
    <citation type="journal article" date="2023" name="Mol. Biol. Evol.">
        <title>Third-Generation Sequencing Reveals the Adaptive Role of the Epigenome in Three Deep-Sea Polychaetes.</title>
        <authorList>
            <person name="Perez M."/>
            <person name="Aroh O."/>
            <person name="Sun Y."/>
            <person name="Lan Y."/>
            <person name="Juniper S.K."/>
            <person name="Young C.R."/>
            <person name="Angers B."/>
            <person name="Qian P.Y."/>
        </authorList>
    </citation>
    <scope>NUCLEOTIDE SEQUENCE</scope>
    <source>
        <strain evidence="3">P08H-3</strain>
    </source>
</reference>
<evidence type="ECO:0000313" key="4">
    <source>
        <dbReference type="Proteomes" id="UP001208570"/>
    </source>
</evidence>
<dbReference type="Gene3D" id="3.80.10.10">
    <property type="entry name" value="Ribonuclease Inhibitor"/>
    <property type="match status" value="1"/>
</dbReference>
<dbReference type="InterPro" id="IPR052859">
    <property type="entry name" value="LRR-IQ_domain_protein"/>
</dbReference>
<feature type="region of interest" description="Disordered" evidence="2">
    <location>
        <begin position="513"/>
        <end position="542"/>
    </location>
</feature>
<feature type="coiled-coil region" evidence="1">
    <location>
        <begin position="554"/>
        <end position="620"/>
    </location>
</feature>
<dbReference type="InterPro" id="IPR001611">
    <property type="entry name" value="Leu-rich_rpt"/>
</dbReference>
<sequence length="796" mass="92285">MVSIPDWSKFRRLGEAAPTSQRITTNSKYQKQQACEIIRQAEKHGYFVSPTKHMIEKCLHNRGQTRDKNSRATAEEICLANVLVLRMSYSRLRGIGEISQCYSLRVCILNNNYIRRFDALVSCSQLVRLDLHSNQITVLPSSSFWSYMDQLQILNLHDNPIGAIENLHYLANCSNLLVLTMYDTPLSLKPNYRHHVVNSIWSLKALDHHIISDEEIIEDAHFSGQFSTLHPSFKVDLCPQAETDDQEIPTVHDILKTINRMMAHVSPVLIIQRYSRGYLLRKHYKVIHDMRIWAAVTIQRKYREWKGLPSPVTQALPLSSPVTQSEAVVKIPIEPGSFDYDTYLKNRRPGSGQLSDPYSARQSQIPSTPAETTVIEEEGDDLYIDFTKLQTGSDPLSDQNIDAPVNTVRSAGELSTQVVYKQDKRRRQKDDKKKPRTHEWKRIKSIKHFFGPVVETVTSPIPDEDDVIPADRPIPLVEFRLRGRKENVVYCDAMTEMLLARREAGQDIRIAEDNFHRQQMVKSRPSSKPRRRQTDPRSFARVQSTMGLTCLQAIQQAYRDREKAEKRAHKKELVLNMKEDRDAAKDRLRLFQEDKRGKVMQQREQEQRQILDQIERQEKARLATVERYNEIRKLSSHHQKNCQDERSFIVDFSVQNTSVSNALLRHDWQARAEDQFSQKINLVQGQKEMEHEQQEVVKKYMEHRQLMRQTESAMSRAAVDTKMLQEANERLVVARNRVTEMKSRNENVSTFYPLPCVSSQPLPKIPTGNKTGSLSMKHFNKWNSDKLFRYNTAAAL</sequence>
<dbReference type="PROSITE" id="PS51450">
    <property type="entry name" value="LRR"/>
    <property type="match status" value="2"/>
</dbReference>
<accession>A0AAD9J0V9</accession>
<feature type="region of interest" description="Disordered" evidence="2">
    <location>
        <begin position="345"/>
        <end position="371"/>
    </location>
</feature>
<proteinExistence type="predicted"/>
<gene>
    <name evidence="3" type="ORF">LSH36_829g00001</name>
</gene>
<evidence type="ECO:0008006" key="5">
    <source>
        <dbReference type="Google" id="ProtNLM"/>
    </source>
</evidence>
<feature type="compositionally biased region" description="Polar residues" evidence="2">
    <location>
        <begin position="352"/>
        <end position="371"/>
    </location>
</feature>
<dbReference type="AlphaFoldDB" id="A0AAD9J0V9"/>
<dbReference type="SUPFAM" id="SSF52058">
    <property type="entry name" value="L domain-like"/>
    <property type="match status" value="1"/>
</dbReference>
<dbReference type="PANTHER" id="PTHR46723">
    <property type="entry name" value="LEUCINE-RICH REPEAT AND IQ DOMAIN-CONTAINING PROTEIN 3"/>
    <property type="match status" value="1"/>
</dbReference>
<dbReference type="InterPro" id="IPR032675">
    <property type="entry name" value="LRR_dom_sf"/>
</dbReference>
<keyword evidence="1" id="KW-0175">Coiled coil</keyword>
<evidence type="ECO:0000256" key="1">
    <source>
        <dbReference type="SAM" id="Coils"/>
    </source>
</evidence>
<dbReference type="Proteomes" id="UP001208570">
    <property type="component" value="Unassembled WGS sequence"/>
</dbReference>
<organism evidence="3 4">
    <name type="scientific">Paralvinella palmiformis</name>
    <dbReference type="NCBI Taxonomy" id="53620"/>
    <lineage>
        <taxon>Eukaryota</taxon>
        <taxon>Metazoa</taxon>
        <taxon>Spiralia</taxon>
        <taxon>Lophotrochozoa</taxon>
        <taxon>Annelida</taxon>
        <taxon>Polychaeta</taxon>
        <taxon>Sedentaria</taxon>
        <taxon>Canalipalpata</taxon>
        <taxon>Terebellida</taxon>
        <taxon>Terebelliformia</taxon>
        <taxon>Alvinellidae</taxon>
        <taxon>Paralvinella</taxon>
    </lineage>
</organism>